<evidence type="ECO:0000313" key="1">
    <source>
        <dbReference type="EMBL" id="SFC77620.1"/>
    </source>
</evidence>
<dbReference type="EMBL" id="FOLX01000001">
    <property type="protein sequence ID" value="SFC77620.1"/>
    <property type="molecule type" value="Genomic_DNA"/>
</dbReference>
<dbReference type="RefSeq" id="WP_093448333.1">
    <property type="nucleotide sequence ID" value="NZ_FNZG01000001.1"/>
</dbReference>
<reference evidence="1 2" key="1">
    <citation type="submission" date="2016-10" db="EMBL/GenBank/DDBJ databases">
        <authorList>
            <person name="de Groot N.N."/>
        </authorList>
    </citation>
    <scope>NUCLEOTIDE SEQUENCE [LARGE SCALE GENOMIC DNA]</scope>
    <source>
        <strain evidence="1 2">DSM 29619</strain>
    </source>
</reference>
<evidence type="ECO:0000313" key="2">
    <source>
        <dbReference type="Proteomes" id="UP000231644"/>
    </source>
</evidence>
<gene>
    <name evidence="1" type="ORF">SAMN05421762_2163</name>
</gene>
<dbReference type="Proteomes" id="UP000231644">
    <property type="component" value="Unassembled WGS sequence"/>
</dbReference>
<protein>
    <submittedName>
        <fullName evidence="1">Uncharacterized protein</fullName>
    </submittedName>
</protein>
<name>A0A1I1M7H1_9RHOB</name>
<sequence>MAETTSTRGPRDDNDPKGLIREAYRIDGISDAECRSILMDWALSLADGASQQQALQHLVARYGAETPDHPMTQLLQEGQNALMPQGRRGGRAGRLH</sequence>
<organism evidence="1 2">
    <name type="scientific">Pseudooceanicola nitratireducens</name>
    <dbReference type="NCBI Taxonomy" id="517719"/>
    <lineage>
        <taxon>Bacteria</taxon>
        <taxon>Pseudomonadati</taxon>
        <taxon>Pseudomonadota</taxon>
        <taxon>Alphaproteobacteria</taxon>
        <taxon>Rhodobacterales</taxon>
        <taxon>Paracoccaceae</taxon>
        <taxon>Pseudooceanicola</taxon>
    </lineage>
</organism>
<dbReference type="STRING" id="517719.SAMN05421762_2163"/>
<dbReference type="OrthoDB" id="7778431at2"/>
<proteinExistence type="predicted"/>
<accession>A0A1I1M7H1</accession>
<dbReference type="AlphaFoldDB" id="A0A1I1M7H1"/>
<keyword evidence="2" id="KW-1185">Reference proteome</keyword>